<sequence>MKVFCLILGVFVIGLSVAEEDLHFVEDENPAVKQYLDVDSGFKDKEGGERLVRQFFGGFGRGGYGGFGRGGYGGFGRGGYGGFGRGGFGGFGRYGGFGREFFPNTWDIETVLKRGDLFETFGKLKVCTAG</sequence>
<accession>T1GAP4</accession>
<evidence type="ECO:0000313" key="2">
    <source>
        <dbReference type="EnsemblMetazoa" id="MESCA000303-PA"/>
    </source>
</evidence>
<keyword evidence="3" id="KW-1185">Reference proteome</keyword>
<dbReference type="EnsemblMetazoa" id="MESCA000303-RA">
    <property type="protein sequence ID" value="MESCA000303-PA"/>
    <property type="gene ID" value="MESCA000303"/>
</dbReference>
<feature type="chain" id="PRO_5004577216" evidence="1">
    <location>
        <begin position="19"/>
        <end position="130"/>
    </location>
</feature>
<dbReference type="EMBL" id="CAQQ02027681">
    <property type="status" value="NOT_ANNOTATED_CDS"/>
    <property type="molecule type" value="Genomic_DNA"/>
</dbReference>
<evidence type="ECO:0000313" key="3">
    <source>
        <dbReference type="Proteomes" id="UP000015102"/>
    </source>
</evidence>
<dbReference type="HOGENOM" id="CLU_1940525_0_0_1"/>
<dbReference type="Proteomes" id="UP000015102">
    <property type="component" value="Unassembled WGS sequence"/>
</dbReference>
<keyword evidence="1" id="KW-0732">Signal</keyword>
<organism evidence="2 3">
    <name type="scientific">Megaselia scalaris</name>
    <name type="common">Humpbacked fly</name>
    <name type="synonym">Phora scalaris</name>
    <dbReference type="NCBI Taxonomy" id="36166"/>
    <lineage>
        <taxon>Eukaryota</taxon>
        <taxon>Metazoa</taxon>
        <taxon>Ecdysozoa</taxon>
        <taxon>Arthropoda</taxon>
        <taxon>Hexapoda</taxon>
        <taxon>Insecta</taxon>
        <taxon>Pterygota</taxon>
        <taxon>Neoptera</taxon>
        <taxon>Endopterygota</taxon>
        <taxon>Diptera</taxon>
        <taxon>Brachycera</taxon>
        <taxon>Muscomorpha</taxon>
        <taxon>Platypezoidea</taxon>
        <taxon>Phoridae</taxon>
        <taxon>Megaseliini</taxon>
        <taxon>Megaselia</taxon>
    </lineage>
</organism>
<dbReference type="AlphaFoldDB" id="T1GAP4"/>
<name>T1GAP4_MEGSC</name>
<evidence type="ECO:0000256" key="1">
    <source>
        <dbReference type="SAM" id="SignalP"/>
    </source>
</evidence>
<reference evidence="2" key="2">
    <citation type="submission" date="2015-06" db="UniProtKB">
        <authorList>
            <consortium name="EnsemblMetazoa"/>
        </authorList>
    </citation>
    <scope>IDENTIFICATION</scope>
</reference>
<proteinExistence type="predicted"/>
<dbReference type="EMBL" id="CAQQ02027683">
    <property type="status" value="NOT_ANNOTATED_CDS"/>
    <property type="molecule type" value="Genomic_DNA"/>
</dbReference>
<feature type="signal peptide" evidence="1">
    <location>
        <begin position="1"/>
        <end position="18"/>
    </location>
</feature>
<dbReference type="EMBL" id="CAQQ02027682">
    <property type="status" value="NOT_ANNOTATED_CDS"/>
    <property type="molecule type" value="Genomic_DNA"/>
</dbReference>
<reference evidence="3" key="1">
    <citation type="submission" date="2013-02" db="EMBL/GenBank/DDBJ databases">
        <authorList>
            <person name="Hughes D."/>
        </authorList>
    </citation>
    <scope>NUCLEOTIDE SEQUENCE</scope>
    <source>
        <strain>Durham</strain>
        <strain evidence="3">NC isolate 2 -- Noor lab</strain>
    </source>
</reference>
<protein>
    <submittedName>
        <fullName evidence="2">Uncharacterized protein</fullName>
    </submittedName>
</protein>